<dbReference type="SUPFAM" id="SSF49299">
    <property type="entry name" value="PKD domain"/>
    <property type="match status" value="1"/>
</dbReference>
<dbReference type="Pfam" id="PF18962">
    <property type="entry name" value="Por_Secre_tail"/>
    <property type="match status" value="1"/>
</dbReference>
<dbReference type="CDD" id="cd00146">
    <property type="entry name" value="PKD"/>
    <property type="match status" value="1"/>
</dbReference>
<protein>
    <submittedName>
        <fullName evidence="2">GEVED domain-containing protein</fullName>
    </submittedName>
</protein>
<dbReference type="SMART" id="SM00089">
    <property type="entry name" value="PKD"/>
    <property type="match status" value="1"/>
</dbReference>
<dbReference type="InterPro" id="IPR045474">
    <property type="entry name" value="GEVED"/>
</dbReference>
<evidence type="ECO:0000259" key="1">
    <source>
        <dbReference type="PROSITE" id="PS50093"/>
    </source>
</evidence>
<dbReference type="FunFam" id="2.60.40.10:FF:000270">
    <property type="entry name" value="Cell surface protein"/>
    <property type="match status" value="1"/>
</dbReference>
<dbReference type="EMBL" id="CP095046">
    <property type="protein sequence ID" value="UOQ75047.1"/>
    <property type="molecule type" value="Genomic_DNA"/>
</dbReference>
<dbReference type="Proteomes" id="UP000831796">
    <property type="component" value="Chromosome"/>
</dbReference>
<dbReference type="Gene3D" id="2.60.40.10">
    <property type="entry name" value="Immunoglobulins"/>
    <property type="match status" value="1"/>
</dbReference>
<dbReference type="NCBIfam" id="TIGR04183">
    <property type="entry name" value="Por_Secre_tail"/>
    <property type="match status" value="1"/>
</dbReference>
<accession>A0A8T9QC10</accession>
<dbReference type="InterPro" id="IPR013783">
    <property type="entry name" value="Ig-like_fold"/>
</dbReference>
<proteinExistence type="predicted"/>
<reference evidence="2" key="1">
    <citation type="submission" date="2022-04" db="EMBL/GenBank/DDBJ databases">
        <title>Hymenobacter sp. isolated from the air.</title>
        <authorList>
            <person name="Won M."/>
            <person name="Lee C.-M."/>
            <person name="Woen H.-Y."/>
            <person name="Kwon S.-W."/>
        </authorList>
    </citation>
    <scope>NUCLEOTIDE SEQUENCE</scope>
    <source>
        <strain evidence="2">5116S-3</strain>
    </source>
</reference>
<feature type="domain" description="PKD" evidence="1">
    <location>
        <begin position="80"/>
        <end position="163"/>
    </location>
</feature>
<dbReference type="PROSITE" id="PS50093">
    <property type="entry name" value="PKD"/>
    <property type="match status" value="1"/>
</dbReference>
<dbReference type="InterPro" id="IPR035986">
    <property type="entry name" value="PKD_dom_sf"/>
</dbReference>
<evidence type="ECO:0000313" key="3">
    <source>
        <dbReference type="Proteomes" id="UP000831796"/>
    </source>
</evidence>
<dbReference type="Pfam" id="PF18911">
    <property type="entry name" value="PKD_4"/>
    <property type="match status" value="1"/>
</dbReference>
<evidence type="ECO:0000313" key="2">
    <source>
        <dbReference type="EMBL" id="UOQ75047.1"/>
    </source>
</evidence>
<name>A0A8T9QC10_9BACT</name>
<dbReference type="Pfam" id="PF20009">
    <property type="entry name" value="GEVED"/>
    <property type="match status" value="2"/>
</dbReference>
<dbReference type="InterPro" id="IPR026444">
    <property type="entry name" value="Secre_tail"/>
</dbReference>
<dbReference type="AlphaFoldDB" id="A0A8T9QC10"/>
<organism evidence="2 3">
    <name type="scientific">Hymenobacter cellulosilyticus</name>
    <dbReference type="NCBI Taxonomy" id="2932248"/>
    <lineage>
        <taxon>Bacteria</taxon>
        <taxon>Pseudomonadati</taxon>
        <taxon>Bacteroidota</taxon>
        <taxon>Cytophagia</taxon>
        <taxon>Cytophagales</taxon>
        <taxon>Hymenobacteraceae</taxon>
        <taxon>Hymenobacter</taxon>
    </lineage>
</organism>
<gene>
    <name evidence="2" type="ORF">MUN79_23835</name>
</gene>
<sequence length="401" mass="43258">MWLDLNNDGSFSSTELLYQALNRTNPSGSITIPSSAVKGQPLRLRVISDYVGAPAGPCAEPQLGQAEDYTITVVANTNPPVASFTSSYVPTSCVNPVQFTDQSQNAPTAWLWNFGDNTTSTDQNPSHRYTTSGNYTVTLTATNAFGQNTVTRTNYLTVSVPCVTYCASTGQNNNVWLTSVAVTGSGVAFSNTSGADASGYGNYIDKTIGLRQGQTYTLTTSTNQNFQRITSMWLDMNRNGVFETNELLINNISTQNSSVLFMIANNASVVGFTRMRVQMRANNNQAQPCITNQANTETEDYSVRIDVVSGTAEARMLPSLSIFPNPTPSGMVHLRLADAAAAGTYQVTVHNVLGAQLLTTTLRLHPAADTDLDLTTLPRGLYLVRLTDAAGNSAVRRVERQ</sequence>
<dbReference type="InterPro" id="IPR022409">
    <property type="entry name" value="PKD/Chitinase_dom"/>
</dbReference>
<dbReference type="KEGG" id="hcu:MUN79_23835"/>
<dbReference type="InterPro" id="IPR000601">
    <property type="entry name" value="PKD_dom"/>
</dbReference>
<keyword evidence="3" id="KW-1185">Reference proteome</keyword>